<dbReference type="OrthoDB" id="1877767at2759"/>
<proteinExistence type="predicted"/>
<comment type="caution">
    <text evidence="3">The sequence shown here is derived from an EMBL/GenBank/DDBJ whole genome shotgun (WGS) entry which is preliminary data.</text>
</comment>
<dbReference type="PANTHER" id="PTHR48125">
    <property type="entry name" value="LP07818P1"/>
    <property type="match status" value="1"/>
</dbReference>
<feature type="compositionally biased region" description="Polar residues" evidence="1">
    <location>
        <begin position="61"/>
        <end position="77"/>
    </location>
</feature>
<organism evidence="3 4">
    <name type="scientific">Imshaugia aleurites</name>
    <dbReference type="NCBI Taxonomy" id="172621"/>
    <lineage>
        <taxon>Eukaryota</taxon>
        <taxon>Fungi</taxon>
        <taxon>Dikarya</taxon>
        <taxon>Ascomycota</taxon>
        <taxon>Pezizomycotina</taxon>
        <taxon>Lecanoromycetes</taxon>
        <taxon>OSLEUM clade</taxon>
        <taxon>Lecanoromycetidae</taxon>
        <taxon>Lecanorales</taxon>
        <taxon>Lecanorineae</taxon>
        <taxon>Parmeliaceae</taxon>
        <taxon>Imshaugia</taxon>
    </lineage>
</organism>
<feature type="compositionally biased region" description="Low complexity" evidence="1">
    <location>
        <begin position="374"/>
        <end position="393"/>
    </location>
</feature>
<dbReference type="Gene3D" id="2.60.40.4370">
    <property type="match status" value="1"/>
</dbReference>
<feature type="region of interest" description="Disordered" evidence="1">
    <location>
        <begin position="1"/>
        <end position="24"/>
    </location>
</feature>
<evidence type="ECO:0000256" key="1">
    <source>
        <dbReference type="SAM" id="MobiDB-lite"/>
    </source>
</evidence>
<evidence type="ECO:0000313" key="4">
    <source>
        <dbReference type="Proteomes" id="UP000664534"/>
    </source>
</evidence>
<dbReference type="Proteomes" id="UP000664534">
    <property type="component" value="Unassembled WGS sequence"/>
</dbReference>
<sequence length="485" mass="51693">MTESNSISRAAEDEDSDWEYEYHETETESFYVTLDISAAADYNNLRSKKKKPDPPPPKFPQSATSIVHTSPTAQDNAGPSEPPETLLQETPAPMDIDPALGQPEEEPLIVQPQPRIQILDLHTQNPLISYQNQIYSCEWTSTLGTDILLTAPAPDFSYPVLRAKPNVSVLAASSIKLMGHTAQIASRHSAEESGQPSTPAPENPVTSINTASAEKAMPVKIPLAAIASRARQNQANFLERLIAIKAKKGEKDKVTVYTQKVNQGSGWRSQRRASDAIEDAEDEITPKQARRGSGTGGRPRGSRRLRGPRTAKGGLFRDYRPQLWDTPGADIRDGPSSTPESWDQLDVGTSDGRQTPAVTTANASPAPADPPVQPANRSLSASASANPSPTPSLRPAYPTNSETVFPADHATPSPSPALSLEPQPAIVIKEGTAPGSRVRHAAAPQQRRTEGLVVEQSTAAPDTASGNLGSPGVAAAGDAEMEDVG</sequence>
<feature type="compositionally biased region" description="Polar residues" evidence="1">
    <location>
        <begin position="351"/>
        <end position="363"/>
    </location>
</feature>
<feature type="compositionally biased region" description="Polar residues" evidence="1">
    <location>
        <begin position="455"/>
        <end position="468"/>
    </location>
</feature>
<dbReference type="EMBL" id="CAJPDT010000071">
    <property type="protein sequence ID" value="CAF9933656.1"/>
    <property type="molecule type" value="Genomic_DNA"/>
</dbReference>
<protein>
    <recommendedName>
        <fullName evidence="2">Transcription factor TFIIIC triple barrel domain-containing protein</fullName>
    </recommendedName>
</protein>
<dbReference type="Pfam" id="PF10419">
    <property type="entry name" value="TFIIIC_sub6"/>
    <property type="match status" value="1"/>
</dbReference>
<dbReference type="AlphaFoldDB" id="A0A8H3FWP3"/>
<feature type="compositionally biased region" description="Basic residues" evidence="1">
    <location>
        <begin position="300"/>
        <end position="309"/>
    </location>
</feature>
<keyword evidence="4" id="KW-1185">Reference proteome</keyword>
<gene>
    <name evidence="3" type="ORF">IMSHALPRED_009436</name>
</gene>
<feature type="region of interest" description="Disordered" evidence="1">
    <location>
        <begin position="44"/>
        <end position="87"/>
    </location>
</feature>
<evidence type="ECO:0000259" key="2">
    <source>
        <dbReference type="Pfam" id="PF10419"/>
    </source>
</evidence>
<dbReference type="InterPro" id="IPR019481">
    <property type="entry name" value="TFIIIC_triple_barrel"/>
</dbReference>
<dbReference type="PANTHER" id="PTHR48125:SF10">
    <property type="entry name" value="OS12G0136300 PROTEIN"/>
    <property type="match status" value="1"/>
</dbReference>
<feature type="domain" description="Transcription factor TFIIIC triple barrel" evidence="2">
    <location>
        <begin position="25"/>
        <end position="183"/>
    </location>
</feature>
<feature type="region of interest" description="Disordered" evidence="1">
    <location>
        <begin position="183"/>
        <end position="206"/>
    </location>
</feature>
<feature type="region of interest" description="Disordered" evidence="1">
    <location>
        <begin position="262"/>
        <end position="485"/>
    </location>
</feature>
<evidence type="ECO:0000313" key="3">
    <source>
        <dbReference type="EMBL" id="CAF9933656.1"/>
    </source>
</evidence>
<accession>A0A8H3FWP3</accession>
<reference evidence="3" key="1">
    <citation type="submission" date="2021-03" db="EMBL/GenBank/DDBJ databases">
        <authorList>
            <person name="Tagirdzhanova G."/>
        </authorList>
    </citation>
    <scope>NUCLEOTIDE SEQUENCE</scope>
</reference>
<name>A0A8H3FWP3_9LECA</name>